<dbReference type="InParanoid" id="K2R3Z7"/>
<organism evidence="4 5">
    <name type="scientific">Macrophomina phaseolina (strain MS6)</name>
    <name type="common">Charcoal rot fungus</name>
    <dbReference type="NCBI Taxonomy" id="1126212"/>
    <lineage>
        <taxon>Eukaryota</taxon>
        <taxon>Fungi</taxon>
        <taxon>Dikarya</taxon>
        <taxon>Ascomycota</taxon>
        <taxon>Pezizomycotina</taxon>
        <taxon>Dothideomycetes</taxon>
        <taxon>Dothideomycetes incertae sedis</taxon>
        <taxon>Botryosphaeriales</taxon>
        <taxon>Botryosphaeriaceae</taxon>
        <taxon>Macrophomina</taxon>
    </lineage>
</organism>
<keyword evidence="4" id="KW-0255">Endonuclease</keyword>
<dbReference type="OrthoDB" id="3762113at2759"/>
<dbReference type="PROSITE" id="PS51253">
    <property type="entry name" value="HTH_CENPB"/>
    <property type="match status" value="1"/>
</dbReference>
<keyword evidence="4" id="KW-0540">Nuclease</keyword>
<dbReference type="Proteomes" id="UP000007129">
    <property type="component" value="Unassembled WGS sequence"/>
</dbReference>
<accession>K2R3Z7</accession>
<gene>
    <name evidence="4" type="ORF">MPH_14113</name>
</gene>
<dbReference type="InterPro" id="IPR006600">
    <property type="entry name" value="HTH_CenpB_DNA-bd_dom"/>
</dbReference>
<comment type="caution">
    <text evidence="4">The sequence shown here is derived from an EMBL/GenBank/DDBJ whole genome shotgun (WGS) entry which is preliminary data.</text>
</comment>
<dbReference type="VEuPathDB" id="FungiDB:MPH_14113"/>
<sequence>MTLKRRRDGTHSRRDCTPNSRKLTDPEESVIVQRILDLDSRGFPPRLSAVEDTANKLLADRAGRIVGKNWPSNFVKRIPGLKTRLNHKYDYQRAKCEDPELIAQWFELVRNTIAKYGIVDGDMYNFDEAGFLMGMIAAGMVVTASEQCTRSKTVQSGNREWVTVTMAHSAVLLQAEAANLQRAN</sequence>
<dbReference type="AlphaFoldDB" id="K2R3Z7"/>
<dbReference type="EMBL" id="AHHD01000943">
    <property type="protein sequence ID" value="EKG08938.1"/>
    <property type="molecule type" value="Genomic_DNA"/>
</dbReference>
<name>K2R3Z7_MACPH</name>
<keyword evidence="1" id="KW-0238">DNA-binding</keyword>
<reference evidence="4 5" key="1">
    <citation type="journal article" date="2012" name="BMC Genomics">
        <title>Tools to kill: Genome of one of the most destructive plant pathogenic fungi Macrophomina phaseolina.</title>
        <authorList>
            <person name="Islam M.S."/>
            <person name="Haque M.S."/>
            <person name="Islam M.M."/>
            <person name="Emdad E.M."/>
            <person name="Halim A."/>
            <person name="Hossen Q.M.M."/>
            <person name="Hossain M.Z."/>
            <person name="Ahmed B."/>
            <person name="Rahim S."/>
            <person name="Rahman M.S."/>
            <person name="Alam M.M."/>
            <person name="Hou S."/>
            <person name="Wan X."/>
            <person name="Saito J.A."/>
            <person name="Alam M."/>
        </authorList>
    </citation>
    <scope>NUCLEOTIDE SEQUENCE [LARGE SCALE GENOMIC DNA]</scope>
    <source>
        <strain evidence="4 5">MS6</strain>
    </source>
</reference>
<dbReference type="eggNOG" id="ENOG502S62N">
    <property type="taxonomic scope" value="Eukaryota"/>
</dbReference>
<evidence type="ECO:0000313" key="5">
    <source>
        <dbReference type="Proteomes" id="UP000007129"/>
    </source>
</evidence>
<evidence type="ECO:0000256" key="2">
    <source>
        <dbReference type="SAM" id="MobiDB-lite"/>
    </source>
</evidence>
<dbReference type="STRING" id="1126212.K2R3Z7"/>
<evidence type="ECO:0000313" key="4">
    <source>
        <dbReference type="EMBL" id="EKG08938.1"/>
    </source>
</evidence>
<dbReference type="GO" id="GO:0003677">
    <property type="term" value="F:DNA binding"/>
    <property type="evidence" value="ECO:0007669"/>
    <property type="project" value="UniProtKB-KW"/>
</dbReference>
<feature type="domain" description="HTH CENPB-type" evidence="3">
    <location>
        <begin position="15"/>
        <end position="84"/>
    </location>
</feature>
<dbReference type="GO" id="GO:0004519">
    <property type="term" value="F:endonuclease activity"/>
    <property type="evidence" value="ECO:0007669"/>
    <property type="project" value="UniProtKB-KW"/>
</dbReference>
<dbReference type="HOGENOM" id="CLU_013929_8_1_1"/>
<keyword evidence="4" id="KW-0378">Hydrolase</keyword>
<proteinExistence type="predicted"/>
<feature type="region of interest" description="Disordered" evidence="2">
    <location>
        <begin position="1"/>
        <end position="23"/>
    </location>
</feature>
<protein>
    <submittedName>
        <fullName evidence="4">DDE superfamily endonuclease CENP-B-like protein</fullName>
    </submittedName>
</protein>
<evidence type="ECO:0000256" key="1">
    <source>
        <dbReference type="ARBA" id="ARBA00023125"/>
    </source>
</evidence>
<evidence type="ECO:0000259" key="3">
    <source>
        <dbReference type="PROSITE" id="PS51253"/>
    </source>
</evidence>